<dbReference type="eggNOG" id="COG0787">
    <property type="taxonomic scope" value="Bacteria"/>
</dbReference>
<dbReference type="HAMAP" id="MF_01201">
    <property type="entry name" value="Ala_racemase"/>
    <property type="match status" value="1"/>
</dbReference>
<evidence type="ECO:0000256" key="4">
    <source>
        <dbReference type="ARBA" id="ARBA00007880"/>
    </source>
</evidence>
<dbReference type="Proteomes" id="UP000018458">
    <property type="component" value="Unassembled WGS sequence"/>
</dbReference>
<dbReference type="SUPFAM" id="SSF51419">
    <property type="entry name" value="PLP-binding barrel"/>
    <property type="match status" value="1"/>
</dbReference>
<evidence type="ECO:0000256" key="9">
    <source>
        <dbReference type="HAMAP-Rule" id="MF_01201"/>
    </source>
</evidence>
<dbReference type="OrthoDB" id="9813814at2"/>
<dbReference type="SUPFAM" id="SSF50621">
    <property type="entry name" value="Alanine racemase C-terminal domain-like"/>
    <property type="match status" value="1"/>
</dbReference>
<evidence type="ECO:0000256" key="5">
    <source>
        <dbReference type="ARBA" id="ARBA00013089"/>
    </source>
</evidence>
<dbReference type="UniPathway" id="UPA00042">
    <property type="reaction ID" value="UER00497"/>
</dbReference>
<evidence type="ECO:0000256" key="1">
    <source>
        <dbReference type="ARBA" id="ARBA00000316"/>
    </source>
</evidence>
<dbReference type="EC" id="5.1.1.1" evidence="5 9"/>
<evidence type="ECO:0000256" key="6">
    <source>
        <dbReference type="ARBA" id="ARBA00022898"/>
    </source>
</evidence>
<dbReference type="GO" id="GO:0030170">
    <property type="term" value="F:pyridoxal phosphate binding"/>
    <property type="evidence" value="ECO:0007669"/>
    <property type="project" value="UniProtKB-UniRule"/>
</dbReference>
<feature type="modified residue" description="N6-(pyridoxal phosphate)lysine" evidence="9 10">
    <location>
        <position position="34"/>
    </location>
</feature>
<dbReference type="FunFam" id="3.20.20.10:FF:000002">
    <property type="entry name" value="Alanine racemase"/>
    <property type="match status" value="1"/>
</dbReference>
<feature type="domain" description="Alanine racemase C-terminal" evidence="12">
    <location>
        <begin position="235"/>
        <end position="359"/>
    </location>
</feature>
<keyword evidence="14" id="KW-1185">Reference proteome</keyword>
<evidence type="ECO:0000256" key="2">
    <source>
        <dbReference type="ARBA" id="ARBA00001933"/>
    </source>
</evidence>
<dbReference type="Gene3D" id="3.20.20.10">
    <property type="entry name" value="Alanine racemase"/>
    <property type="match status" value="1"/>
</dbReference>
<proteinExistence type="inferred from homology"/>
<dbReference type="Pfam" id="PF00842">
    <property type="entry name" value="Ala_racemase_C"/>
    <property type="match status" value="1"/>
</dbReference>
<comment type="pathway">
    <text evidence="8 9">Amino-acid biosynthesis; D-alanine biosynthesis; D-alanine from L-alanine: step 1/1.</text>
</comment>
<feature type="active site" description="Proton acceptor; specific for D-alanine" evidence="9">
    <location>
        <position position="34"/>
    </location>
</feature>
<comment type="function">
    <text evidence="9">Catalyzes the interconversion of L-alanine and D-alanine. May also act on other amino acids.</text>
</comment>
<dbReference type="RefSeq" id="WP_009143877.1">
    <property type="nucleotide sequence ID" value="NZ_GL831046.1"/>
</dbReference>
<dbReference type="NCBIfam" id="TIGR00492">
    <property type="entry name" value="alr"/>
    <property type="match status" value="1"/>
</dbReference>
<gene>
    <name evidence="13" type="primary">alr</name>
    <name evidence="13" type="ORF">HMPREF9444_01710</name>
</gene>
<evidence type="ECO:0000313" key="13">
    <source>
        <dbReference type="EMBL" id="EFY06509.1"/>
    </source>
</evidence>
<dbReference type="PROSITE" id="PS00395">
    <property type="entry name" value="ALANINE_RACEMASE"/>
    <property type="match status" value="1"/>
</dbReference>
<dbReference type="Pfam" id="PF01168">
    <property type="entry name" value="Ala_racemase_N"/>
    <property type="match status" value="1"/>
</dbReference>
<evidence type="ECO:0000256" key="8">
    <source>
        <dbReference type="ARBA" id="ARBA00037912"/>
    </source>
</evidence>
<evidence type="ECO:0000313" key="14">
    <source>
        <dbReference type="Proteomes" id="UP000018458"/>
    </source>
</evidence>
<dbReference type="GO" id="GO:0030632">
    <property type="term" value="P:D-alanine biosynthetic process"/>
    <property type="evidence" value="ECO:0007669"/>
    <property type="project" value="UniProtKB-UniRule"/>
</dbReference>
<accession>E8LLT9</accession>
<dbReference type="InterPro" id="IPR029066">
    <property type="entry name" value="PLP-binding_barrel"/>
</dbReference>
<dbReference type="GO" id="GO:0005829">
    <property type="term" value="C:cytosol"/>
    <property type="evidence" value="ECO:0007669"/>
    <property type="project" value="TreeGrafter"/>
</dbReference>
<dbReference type="Gene3D" id="2.40.37.10">
    <property type="entry name" value="Lyase, Ornithine Decarboxylase, Chain A, domain 1"/>
    <property type="match status" value="1"/>
</dbReference>
<dbReference type="EMBL" id="AEVO01000115">
    <property type="protein sequence ID" value="EFY06509.1"/>
    <property type="molecule type" value="Genomic_DNA"/>
</dbReference>
<dbReference type="PANTHER" id="PTHR30511">
    <property type="entry name" value="ALANINE RACEMASE"/>
    <property type="match status" value="1"/>
</dbReference>
<dbReference type="AlphaFoldDB" id="E8LLT9"/>
<comment type="catalytic activity">
    <reaction evidence="1 9">
        <text>L-alanine = D-alanine</text>
        <dbReference type="Rhea" id="RHEA:20249"/>
        <dbReference type="ChEBI" id="CHEBI:57416"/>
        <dbReference type="ChEBI" id="CHEBI:57972"/>
        <dbReference type="EC" id="5.1.1.1"/>
    </reaction>
</comment>
<protein>
    <recommendedName>
        <fullName evidence="5 9">Alanine racemase</fullName>
        <ecNumber evidence="5 9">5.1.1.1</ecNumber>
    </recommendedName>
</protein>
<sequence>MKAATAEINTQALKNNIDIIKTYVPGSKIVAVVKANAYGHGLYQVASALYEKVDAFAVARLDEALNLREQGIKKPIILLEGFFNEEDLPFIARSEIYTAVHDMEQLEAIERAKVEKPLHCWLKIDIGMHRLGADPQDVLNMKERLEKCPNVLKPIGLISHLSVADTPTETDYNIAQINYFRETAKHFSGDLCLSNSAGILAWPDSHTPWVRPGIIMYGISPFEDKVGSDFGLKPVMTLKSSIIAIRKVKKGAKVGYGAAWTAPYDTTIGIVATGYGDGYPRVAPNGTPVLINGKYVPTAGHVCMDMMFVDLGLNSQDKVGDEAILWGKGLPVEKIAKLCGTIPYELVCRVMPRVRVELI</sequence>
<dbReference type="HOGENOM" id="CLU_028393_1_0_6"/>
<comment type="caution">
    <text evidence="13">The sequence shown here is derived from an EMBL/GenBank/DDBJ whole genome shotgun (WGS) entry which is preliminary data.</text>
</comment>
<evidence type="ECO:0000259" key="12">
    <source>
        <dbReference type="SMART" id="SM01005"/>
    </source>
</evidence>
<evidence type="ECO:0000256" key="3">
    <source>
        <dbReference type="ARBA" id="ARBA00004752"/>
    </source>
</evidence>
<evidence type="ECO:0000256" key="7">
    <source>
        <dbReference type="ARBA" id="ARBA00023235"/>
    </source>
</evidence>
<organism evidence="13 14">
    <name type="scientific">Succinatimonas hippei (strain DSM 22608 / JCM 16073 / KCTC 15190 / YIT 12066)</name>
    <dbReference type="NCBI Taxonomy" id="762983"/>
    <lineage>
        <taxon>Bacteria</taxon>
        <taxon>Pseudomonadati</taxon>
        <taxon>Pseudomonadota</taxon>
        <taxon>Gammaproteobacteria</taxon>
        <taxon>Aeromonadales</taxon>
        <taxon>Succinivibrionaceae</taxon>
        <taxon>Succinatimonas</taxon>
    </lineage>
</organism>
<dbReference type="GO" id="GO:0008784">
    <property type="term" value="F:alanine racemase activity"/>
    <property type="evidence" value="ECO:0007669"/>
    <property type="project" value="UniProtKB-UniRule"/>
</dbReference>
<comment type="pathway">
    <text evidence="3">Cell wall biogenesis; peptidoglycan biosynthesis.</text>
</comment>
<dbReference type="InterPro" id="IPR009006">
    <property type="entry name" value="Ala_racemase/Decarboxylase_C"/>
</dbReference>
<dbReference type="PRINTS" id="PR00992">
    <property type="entry name" value="ALARACEMASE"/>
</dbReference>
<dbReference type="InterPro" id="IPR001608">
    <property type="entry name" value="Ala_racemase_N"/>
</dbReference>
<dbReference type="InterPro" id="IPR020622">
    <property type="entry name" value="Ala_racemase_pyridoxalP-BS"/>
</dbReference>
<feature type="binding site" evidence="9 11">
    <location>
        <position position="130"/>
    </location>
    <ligand>
        <name>substrate</name>
    </ligand>
</feature>
<dbReference type="STRING" id="762983.HMPREF9444_01710"/>
<dbReference type="InterPro" id="IPR011079">
    <property type="entry name" value="Ala_racemase_C"/>
</dbReference>
<comment type="similarity">
    <text evidence="4 9">Belongs to the alanine racemase family.</text>
</comment>
<feature type="active site" description="Proton acceptor; specific for L-alanine" evidence="9">
    <location>
        <position position="256"/>
    </location>
</feature>
<keyword evidence="6 9" id="KW-0663">Pyridoxal phosphate</keyword>
<dbReference type="InterPro" id="IPR000821">
    <property type="entry name" value="Ala_racemase"/>
</dbReference>
<evidence type="ECO:0000256" key="11">
    <source>
        <dbReference type="PIRSR" id="PIRSR600821-52"/>
    </source>
</evidence>
<dbReference type="CDD" id="cd06827">
    <property type="entry name" value="PLPDE_III_AR_proteobact"/>
    <property type="match status" value="1"/>
</dbReference>
<name>E8LLT9_SUCHY</name>
<keyword evidence="7 9" id="KW-0413">Isomerase</keyword>
<feature type="binding site" evidence="9 11">
    <location>
        <position position="304"/>
    </location>
    <ligand>
        <name>substrate</name>
    </ligand>
</feature>
<comment type="cofactor">
    <cofactor evidence="2 9 10">
        <name>pyridoxal 5'-phosphate</name>
        <dbReference type="ChEBI" id="CHEBI:597326"/>
    </cofactor>
</comment>
<dbReference type="SMART" id="SM01005">
    <property type="entry name" value="Ala_racemase_C"/>
    <property type="match status" value="1"/>
</dbReference>
<dbReference type="FunFam" id="2.40.37.10:FF:000002">
    <property type="entry name" value="Alanine racemase"/>
    <property type="match status" value="1"/>
</dbReference>
<evidence type="ECO:0000256" key="10">
    <source>
        <dbReference type="PIRSR" id="PIRSR600821-50"/>
    </source>
</evidence>
<reference evidence="13 14" key="1">
    <citation type="submission" date="2011-01" db="EMBL/GenBank/DDBJ databases">
        <authorList>
            <person name="Weinstock G."/>
            <person name="Sodergren E."/>
            <person name="Clifton S."/>
            <person name="Fulton L."/>
            <person name="Fulton B."/>
            <person name="Courtney L."/>
            <person name="Fronick C."/>
            <person name="Harrison M."/>
            <person name="Strong C."/>
            <person name="Farmer C."/>
            <person name="Delahaunty K."/>
            <person name="Markovic C."/>
            <person name="Hall O."/>
            <person name="Minx P."/>
            <person name="Tomlinson C."/>
            <person name="Mitreva M."/>
            <person name="Hou S."/>
            <person name="Chen J."/>
            <person name="Wollam A."/>
            <person name="Pepin K.H."/>
            <person name="Johnson M."/>
            <person name="Bhonagiri V."/>
            <person name="Zhang X."/>
            <person name="Suruliraj S."/>
            <person name="Warren W."/>
            <person name="Chinwalla A."/>
            <person name="Mardis E.R."/>
            <person name="Wilson R.K."/>
        </authorList>
    </citation>
    <scope>NUCLEOTIDE SEQUENCE [LARGE SCALE GENOMIC DNA]</scope>
    <source>
        <strain evidence="14">DSM 22608 / JCM 16073 / KCTC 15190 / YIT 12066</strain>
    </source>
</reference>
<dbReference type="PANTHER" id="PTHR30511:SF4">
    <property type="entry name" value="ALANINE RACEMASE, BIOSYNTHETIC"/>
    <property type="match status" value="1"/>
</dbReference>